<dbReference type="PANTHER" id="PTHR10160">
    <property type="entry name" value="NAD(P) TRANSHYDROGENASE"/>
    <property type="match status" value="1"/>
</dbReference>
<name>A0A931LR74_FIMGI</name>
<evidence type="ECO:0000256" key="5">
    <source>
        <dbReference type="ARBA" id="ARBA00022967"/>
    </source>
</evidence>
<keyword evidence="3" id="KW-0547">Nucleotide-binding</keyword>
<dbReference type="InterPro" id="IPR007886">
    <property type="entry name" value="AlaDH/PNT_N"/>
</dbReference>
<keyword evidence="6" id="KW-0520">NAD</keyword>
<comment type="caution">
    <text evidence="10">The sequence shown here is derived from an EMBL/GenBank/DDBJ whole genome shotgun (WGS) entry which is preliminary data.</text>
</comment>
<dbReference type="NCBIfam" id="NF006942">
    <property type="entry name" value="PRK09424.1"/>
    <property type="match status" value="1"/>
</dbReference>
<dbReference type="PANTHER" id="PTHR10160:SF19">
    <property type="entry name" value="PROTON-TRANSLOCATING NAD(P)(+) TRANSHYDROGENASE"/>
    <property type="match status" value="1"/>
</dbReference>
<comment type="catalytic activity">
    <reaction evidence="7">
        <text>NAD(+) + NADPH + H(+)(in) = NADH + NADP(+) + H(+)(out)</text>
        <dbReference type="Rhea" id="RHEA:47992"/>
        <dbReference type="ChEBI" id="CHEBI:15378"/>
        <dbReference type="ChEBI" id="CHEBI:57540"/>
        <dbReference type="ChEBI" id="CHEBI:57783"/>
        <dbReference type="ChEBI" id="CHEBI:57945"/>
        <dbReference type="ChEBI" id="CHEBI:58349"/>
        <dbReference type="EC" id="7.1.1.1"/>
    </reaction>
</comment>
<feature type="domain" description="Alanine dehydrogenase/pyridine nucleotide transhydrogenase N-terminal" evidence="9">
    <location>
        <begin position="4"/>
        <end position="137"/>
    </location>
</feature>
<dbReference type="SUPFAM" id="SSF52283">
    <property type="entry name" value="Formate/glycerate dehydrogenase catalytic domain-like"/>
    <property type="match status" value="1"/>
</dbReference>
<sequence length="379" mass="39368">MKIGVLAESEESEKRVALTPEGARTLREKGNAVLVEAGAGARAEFGDAAYAEAGAEIGKSAKAVAADSQLILRVLAPSNADTLAQGSALVSFLFPTENPGKVAKLTEKKVSAFAMDLMPRITRAQSMDALSSMSTIAGYRGALLAAERLPKFFPMLMTAAGTIPPAKVLVIGVGVAGLQATATCKRLGASVEAFDIRPAAKEQAESVGARFLAMPELMQQEQDASGYAREVEADAQTRLLEFLASKIAKFDAVITTALVPGKPAPKLVTKAMLAKMAPGSVLIDLAAANGGNCEATVKDQTVVVDGVTVVGSTGLLSDMASDASRMYSRNLVAFVLLLAPGGELKLDLDDEIISETLVTHDGLVRHAATRALLEKGGKS</sequence>
<dbReference type="AlphaFoldDB" id="A0A931LR74"/>
<dbReference type="CDD" id="cd05304">
    <property type="entry name" value="Rubrum_tdh"/>
    <property type="match status" value="1"/>
</dbReference>
<dbReference type="SMART" id="SM01003">
    <property type="entry name" value="AlaDh_PNT_N"/>
    <property type="match status" value="1"/>
</dbReference>
<evidence type="ECO:0000256" key="2">
    <source>
        <dbReference type="ARBA" id="ARBA00012943"/>
    </source>
</evidence>
<keyword evidence="5" id="KW-1278">Translocase</keyword>
<dbReference type="Pfam" id="PF01262">
    <property type="entry name" value="AlaDh_PNT_C"/>
    <property type="match status" value="1"/>
</dbReference>
<gene>
    <name evidence="10" type="ORF">HYR64_02100</name>
</gene>
<proteinExistence type="predicted"/>
<keyword evidence="4" id="KW-0521">NADP</keyword>
<dbReference type="InterPro" id="IPR036291">
    <property type="entry name" value="NAD(P)-bd_dom_sf"/>
</dbReference>
<dbReference type="Gene3D" id="3.40.50.720">
    <property type="entry name" value="NAD(P)-binding Rossmann-like Domain"/>
    <property type="match status" value="2"/>
</dbReference>
<dbReference type="SMART" id="SM01002">
    <property type="entry name" value="AlaDh_PNT_C"/>
    <property type="match status" value="1"/>
</dbReference>
<accession>A0A931LR74</accession>
<dbReference type="Proteomes" id="UP000727962">
    <property type="component" value="Unassembled WGS sequence"/>
</dbReference>
<dbReference type="GO" id="GO:0050661">
    <property type="term" value="F:NADP binding"/>
    <property type="evidence" value="ECO:0007669"/>
    <property type="project" value="TreeGrafter"/>
</dbReference>
<protein>
    <recommendedName>
        <fullName evidence="2">proton-translocating NAD(P)(+) transhydrogenase</fullName>
        <ecNumber evidence="2">7.1.1.1</ecNumber>
    </recommendedName>
</protein>
<evidence type="ECO:0000313" key="11">
    <source>
        <dbReference type="Proteomes" id="UP000727962"/>
    </source>
</evidence>
<dbReference type="EMBL" id="JACOSL010000014">
    <property type="protein sequence ID" value="MBI1755882.1"/>
    <property type="molecule type" value="Genomic_DNA"/>
</dbReference>
<dbReference type="GO" id="GO:0016491">
    <property type="term" value="F:oxidoreductase activity"/>
    <property type="evidence" value="ECO:0007669"/>
    <property type="project" value="UniProtKB-KW"/>
</dbReference>
<evidence type="ECO:0000259" key="8">
    <source>
        <dbReference type="SMART" id="SM01002"/>
    </source>
</evidence>
<evidence type="ECO:0000256" key="3">
    <source>
        <dbReference type="ARBA" id="ARBA00022741"/>
    </source>
</evidence>
<dbReference type="GO" id="GO:0006740">
    <property type="term" value="P:NADPH regeneration"/>
    <property type="evidence" value="ECO:0007669"/>
    <property type="project" value="TreeGrafter"/>
</dbReference>
<dbReference type="SUPFAM" id="SSF51735">
    <property type="entry name" value="NAD(P)-binding Rossmann-fold domains"/>
    <property type="match status" value="1"/>
</dbReference>
<evidence type="ECO:0000256" key="6">
    <source>
        <dbReference type="ARBA" id="ARBA00023027"/>
    </source>
</evidence>
<feature type="domain" description="Alanine dehydrogenase/pyridine nucleotide transhydrogenase NAD(H)-binding" evidence="8">
    <location>
        <begin position="146"/>
        <end position="311"/>
    </location>
</feature>
<dbReference type="GO" id="GO:0008750">
    <property type="term" value="F:proton-translocating NAD(P)+ transhydrogenase activity"/>
    <property type="evidence" value="ECO:0007669"/>
    <property type="project" value="UniProtKB-EC"/>
</dbReference>
<evidence type="ECO:0000256" key="1">
    <source>
        <dbReference type="ARBA" id="ARBA00003943"/>
    </source>
</evidence>
<dbReference type="GO" id="GO:0005886">
    <property type="term" value="C:plasma membrane"/>
    <property type="evidence" value="ECO:0007669"/>
    <property type="project" value="TreeGrafter"/>
</dbReference>
<keyword evidence="10" id="KW-0560">Oxidoreductase</keyword>
<dbReference type="Pfam" id="PF05222">
    <property type="entry name" value="AlaDh_PNT_N"/>
    <property type="match status" value="1"/>
</dbReference>
<organism evidence="10 11">
    <name type="scientific">Fimbriimonas ginsengisoli</name>
    <dbReference type="NCBI Taxonomy" id="1005039"/>
    <lineage>
        <taxon>Bacteria</taxon>
        <taxon>Bacillati</taxon>
        <taxon>Armatimonadota</taxon>
        <taxon>Fimbriimonadia</taxon>
        <taxon>Fimbriimonadales</taxon>
        <taxon>Fimbriimonadaceae</taxon>
        <taxon>Fimbriimonas</taxon>
    </lineage>
</organism>
<dbReference type="EC" id="7.1.1.1" evidence="2"/>
<comment type="function">
    <text evidence="1">The transhydrogenation between NADH and NADP is coupled to respiration and ATP hydrolysis and functions as a proton pump across the membrane.</text>
</comment>
<evidence type="ECO:0000256" key="7">
    <source>
        <dbReference type="ARBA" id="ARBA00048202"/>
    </source>
</evidence>
<evidence type="ECO:0000313" key="10">
    <source>
        <dbReference type="EMBL" id="MBI1755882.1"/>
    </source>
</evidence>
<evidence type="ECO:0000256" key="4">
    <source>
        <dbReference type="ARBA" id="ARBA00022857"/>
    </source>
</evidence>
<reference evidence="10" key="1">
    <citation type="submission" date="2020-07" db="EMBL/GenBank/DDBJ databases">
        <title>Huge and variable diversity of episymbiotic CPR bacteria and DPANN archaea in groundwater ecosystems.</title>
        <authorList>
            <person name="He C.Y."/>
            <person name="Keren R."/>
            <person name="Whittaker M."/>
            <person name="Farag I.F."/>
            <person name="Doudna J."/>
            <person name="Cate J.H.D."/>
            <person name="Banfield J.F."/>
        </authorList>
    </citation>
    <scope>NUCLEOTIDE SEQUENCE</scope>
    <source>
        <strain evidence="10">NC_groundwater_17_Pr7_B-0.1um_64_12</strain>
    </source>
</reference>
<dbReference type="InterPro" id="IPR007698">
    <property type="entry name" value="AlaDH/PNT_NAD(H)-bd"/>
</dbReference>
<evidence type="ECO:0000259" key="9">
    <source>
        <dbReference type="SMART" id="SM01003"/>
    </source>
</evidence>